<evidence type="ECO:0000313" key="1">
    <source>
        <dbReference type="EMBL" id="KAJ7543412.1"/>
    </source>
</evidence>
<gene>
    <name evidence="1" type="ORF">O6H91_09G037300</name>
</gene>
<dbReference type="Proteomes" id="UP001162992">
    <property type="component" value="Chromosome 9"/>
</dbReference>
<evidence type="ECO:0000313" key="2">
    <source>
        <dbReference type="Proteomes" id="UP001162992"/>
    </source>
</evidence>
<name>A0ACC2CN67_DIPCM</name>
<sequence>MALDVAFVQGHGALSLMKETFYSTVEELSARFEEPYSAARSASALSKPTDISNEIKIYCKLRNLNKSQAKTIQNAVCGLLCHEPPLVRLIQGPPGTGKTSMLISLISILGCFNIRTLVCAPTNIAICDIAEKFIRFFDEASPTEEIQFSHCCQGLSSIKPLQMGDVLLVGSEDRLSLDGDPTLNNIFLEFRAQSLLDVLFILDDYKSTVNMIVQFMTSALNEYEKYMSNFHSGKKGYHPLKLAQFCREKIQRLMPKLMDLCWTMSNHLPTKLLPPDKLHQIVQVATFARIFLEFAEMEFSEEEASKCYSHFKPKKAYDCPYQSVTPDGSVKDMFSIALFVDYRKRLVTILKSILDFISHLKISKNEQQLKKKCLENAHIVFSTVSSAGRPSIKDSGPFQVLVIDEASQLVEAETAIVTQMDGLRRAILVGDQKQLPATVFSELAKRCNYDRSLFERLVTLKHPHDLLNIQYRMYPAISSFPSRYFYDGQVKDGYYVTSQSCKELQQTLFGPYVFIDTRDGREEKDGGCDKSWRKSC</sequence>
<accession>A0ACC2CN67</accession>
<organism evidence="1 2">
    <name type="scientific">Diphasiastrum complanatum</name>
    <name type="common">Issler's clubmoss</name>
    <name type="synonym">Lycopodium complanatum</name>
    <dbReference type="NCBI Taxonomy" id="34168"/>
    <lineage>
        <taxon>Eukaryota</taxon>
        <taxon>Viridiplantae</taxon>
        <taxon>Streptophyta</taxon>
        <taxon>Embryophyta</taxon>
        <taxon>Tracheophyta</taxon>
        <taxon>Lycopodiopsida</taxon>
        <taxon>Lycopodiales</taxon>
        <taxon>Lycopodiaceae</taxon>
        <taxon>Lycopodioideae</taxon>
        <taxon>Diphasiastrum</taxon>
    </lineage>
</organism>
<comment type="caution">
    <text evidence="1">The sequence shown here is derived from an EMBL/GenBank/DDBJ whole genome shotgun (WGS) entry which is preliminary data.</text>
</comment>
<keyword evidence="2" id="KW-1185">Reference proteome</keyword>
<proteinExistence type="predicted"/>
<protein>
    <submittedName>
        <fullName evidence="1">Uncharacterized protein</fullName>
    </submittedName>
</protein>
<reference evidence="2" key="1">
    <citation type="journal article" date="2024" name="Proc. Natl. Acad. Sci. U.S.A.">
        <title>Extraordinary preservation of gene collinearity over three hundred million years revealed in homosporous lycophytes.</title>
        <authorList>
            <person name="Li C."/>
            <person name="Wickell D."/>
            <person name="Kuo L.Y."/>
            <person name="Chen X."/>
            <person name="Nie B."/>
            <person name="Liao X."/>
            <person name="Peng D."/>
            <person name="Ji J."/>
            <person name="Jenkins J."/>
            <person name="Williams M."/>
            <person name="Shu S."/>
            <person name="Plott C."/>
            <person name="Barry K."/>
            <person name="Rajasekar S."/>
            <person name="Grimwood J."/>
            <person name="Han X."/>
            <person name="Sun S."/>
            <person name="Hou Z."/>
            <person name="He W."/>
            <person name="Dai G."/>
            <person name="Sun C."/>
            <person name="Schmutz J."/>
            <person name="Leebens-Mack J.H."/>
            <person name="Li F.W."/>
            <person name="Wang L."/>
        </authorList>
    </citation>
    <scope>NUCLEOTIDE SEQUENCE [LARGE SCALE GENOMIC DNA]</scope>
    <source>
        <strain evidence="2">cv. PW_Plant_1</strain>
    </source>
</reference>
<dbReference type="EMBL" id="CM055100">
    <property type="protein sequence ID" value="KAJ7543412.1"/>
    <property type="molecule type" value="Genomic_DNA"/>
</dbReference>